<organism evidence="8 9">
    <name type="scientific">Aureimonas flava</name>
    <dbReference type="NCBI Taxonomy" id="2320271"/>
    <lineage>
        <taxon>Bacteria</taxon>
        <taxon>Pseudomonadati</taxon>
        <taxon>Pseudomonadota</taxon>
        <taxon>Alphaproteobacteria</taxon>
        <taxon>Hyphomicrobiales</taxon>
        <taxon>Aurantimonadaceae</taxon>
        <taxon>Aureimonas</taxon>
    </lineage>
</organism>
<evidence type="ECO:0000256" key="2">
    <source>
        <dbReference type="ARBA" id="ARBA00022448"/>
    </source>
</evidence>
<gene>
    <name evidence="8" type="ORF">D3218_11830</name>
</gene>
<reference evidence="9" key="1">
    <citation type="submission" date="2018-09" db="EMBL/GenBank/DDBJ databases">
        <authorList>
            <person name="Tuo L."/>
        </authorList>
    </citation>
    <scope>NUCLEOTIDE SEQUENCE [LARGE SCALE GENOMIC DNA]</scope>
    <source>
        <strain evidence="9">M2BS4Y-1</strain>
    </source>
</reference>
<sequence length="317" mass="33077">MTLVLSVVAPIFLLIALGTLSAKSGYLPASTGDALSGFVFKVAVPVLMFRTVATAHFGEANPLFLWVAYFAGVAPVYAAGMWIGRRFGGTDRRGAVIAGVSASFSNLIFVGVPMIERAFGREGLDALALLLAIHLPTMMLVSTLLLERAALGDARDKGESASFSPRRVVGQVVRNLSRNALVVGLASGALWRWTGLPLEGPHGEVLRLVAGTAGPTALFALGMSMVRFPIGGDRLAPLALTALALLVQPLVVFVVGAAILPPLWLSVAVAAAACPVGVNAFLFATHFRTGERLAASVIVLSTLLAALTLTAWLALFH</sequence>
<comment type="caution">
    <text evidence="8">The sequence shown here is derived from an EMBL/GenBank/DDBJ whole genome shotgun (WGS) entry which is preliminary data.</text>
</comment>
<dbReference type="RefSeq" id="WP_119540301.1">
    <property type="nucleotide sequence ID" value="NZ_QYRN01000006.1"/>
</dbReference>
<keyword evidence="5 7" id="KW-1133">Transmembrane helix</keyword>
<feature type="transmembrane region" description="Helical" evidence="7">
    <location>
        <begin position="265"/>
        <end position="284"/>
    </location>
</feature>
<evidence type="ECO:0000256" key="1">
    <source>
        <dbReference type="ARBA" id="ARBA00004141"/>
    </source>
</evidence>
<evidence type="ECO:0000313" key="9">
    <source>
        <dbReference type="Proteomes" id="UP000265750"/>
    </source>
</evidence>
<keyword evidence="4 7" id="KW-0812">Transmembrane</keyword>
<name>A0A3A1WJD7_9HYPH</name>
<dbReference type="AlphaFoldDB" id="A0A3A1WJD7"/>
<keyword evidence="2" id="KW-0813">Transport</keyword>
<dbReference type="EMBL" id="QYRN01000006">
    <property type="protein sequence ID" value="RIX99988.1"/>
    <property type="molecule type" value="Genomic_DNA"/>
</dbReference>
<accession>A0A3A1WJD7</accession>
<evidence type="ECO:0000313" key="8">
    <source>
        <dbReference type="EMBL" id="RIX99988.1"/>
    </source>
</evidence>
<evidence type="ECO:0000256" key="3">
    <source>
        <dbReference type="ARBA" id="ARBA00022475"/>
    </source>
</evidence>
<feature type="transmembrane region" description="Helical" evidence="7">
    <location>
        <begin position="238"/>
        <end position="259"/>
    </location>
</feature>
<dbReference type="GO" id="GO:0055085">
    <property type="term" value="P:transmembrane transport"/>
    <property type="evidence" value="ECO:0007669"/>
    <property type="project" value="InterPro"/>
</dbReference>
<evidence type="ECO:0000256" key="5">
    <source>
        <dbReference type="ARBA" id="ARBA00022989"/>
    </source>
</evidence>
<dbReference type="PANTHER" id="PTHR36838">
    <property type="entry name" value="AUXIN EFFLUX CARRIER FAMILY PROTEIN"/>
    <property type="match status" value="1"/>
</dbReference>
<protein>
    <submittedName>
        <fullName evidence="8">AEC family transporter</fullName>
    </submittedName>
</protein>
<keyword evidence="3" id="KW-1003">Cell membrane</keyword>
<evidence type="ECO:0000256" key="4">
    <source>
        <dbReference type="ARBA" id="ARBA00022692"/>
    </source>
</evidence>
<keyword evidence="9" id="KW-1185">Reference proteome</keyword>
<dbReference type="Pfam" id="PF03547">
    <property type="entry name" value="Mem_trans"/>
    <property type="match status" value="1"/>
</dbReference>
<dbReference type="InterPro" id="IPR004776">
    <property type="entry name" value="Mem_transp_PIN-like"/>
</dbReference>
<feature type="transmembrane region" description="Helical" evidence="7">
    <location>
        <begin position="95"/>
        <end position="115"/>
    </location>
</feature>
<dbReference type="PANTHER" id="PTHR36838:SF3">
    <property type="entry name" value="TRANSPORTER AUXIN EFFLUX CARRIER EC FAMILY"/>
    <property type="match status" value="1"/>
</dbReference>
<feature type="transmembrane region" description="Helical" evidence="7">
    <location>
        <begin position="293"/>
        <end position="315"/>
    </location>
</feature>
<feature type="transmembrane region" description="Helical" evidence="7">
    <location>
        <begin position="63"/>
        <end position="83"/>
    </location>
</feature>
<evidence type="ECO:0000256" key="6">
    <source>
        <dbReference type="ARBA" id="ARBA00023136"/>
    </source>
</evidence>
<comment type="subcellular location">
    <subcellularLocation>
        <location evidence="1">Membrane</location>
        <topology evidence="1">Multi-pass membrane protein</topology>
    </subcellularLocation>
</comment>
<proteinExistence type="predicted"/>
<feature type="transmembrane region" description="Helical" evidence="7">
    <location>
        <begin position="205"/>
        <end position="226"/>
    </location>
</feature>
<dbReference type="OrthoDB" id="9810457at2"/>
<dbReference type="Proteomes" id="UP000265750">
    <property type="component" value="Unassembled WGS sequence"/>
</dbReference>
<feature type="transmembrane region" description="Helical" evidence="7">
    <location>
        <begin position="127"/>
        <end position="146"/>
    </location>
</feature>
<feature type="transmembrane region" description="Helical" evidence="7">
    <location>
        <begin position="176"/>
        <end position="193"/>
    </location>
</feature>
<keyword evidence="6 7" id="KW-0472">Membrane</keyword>
<dbReference type="GO" id="GO:0016020">
    <property type="term" value="C:membrane"/>
    <property type="evidence" value="ECO:0007669"/>
    <property type="project" value="UniProtKB-SubCell"/>
</dbReference>
<evidence type="ECO:0000256" key="7">
    <source>
        <dbReference type="SAM" id="Phobius"/>
    </source>
</evidence>